<keyword evidence="3" id="KW-0670">Pyruvate</keyword>
<dbReference type="InterPro" id="IPR001017">
    <property type="entry name" value="DH_E1"/>
</dbReference>
<dbReference type="NCBIfam" id="TIGR03181">
    <property type="entry name" value="PDH_E1_alph_x"/>
    <property type="match status" value="1"/>
</dbReference>
<dbReference type="Proteomes" id="UP000199451">
    <property type="component" value="Unassembled WGS sequence"/>
</dbReference>
<dbReference type="CDD" id="cd02000">
    <property type="entry name" value="TPP_E1_PDC_ADC_BCADC"/>
    <property type="match status" value="1"/>
</dbReference>
<name>A0A1G9QMF4_9EURY</name>
<dbReference type="GO" id="GO:0009083">
    <property type="term" value="P:branched-chain amino acid catabolic process"/>
    <property type="evidence" value="ECO:0007669"/>
    <property type="project" value="TreeGrafter"/>
</dbReference>
<dbReference type="GO" id="GO:0016624">
    <property type="term" value="F:oxidoreductase activity, acting on the aldehyde or oxo group of donors, disulfide as acceptor"/>
    <property type="evidence" value="ECO:0007669"/>
    <property type="project" value="InterPro"/>
</dbReference>
<feature type="domain" description="Dehydrogenase E1 component" evidence="2">
    <location>
        <begin position="36"/>
        <end position="326"/>
    </location>
</feature>
<evidence type="ECO:0000313" key="4">
    <source>
        <dbReference type="Proteomes" id="UP000199451"/>
    </source>
</evidence>
<sequence>MNVDDGLVRVLDADGRVIDGASVPNLSDERLVGMYRDMRLARHFDERMVSLQRQGRVGTYAPLAGQEASQVGSTYAIADDDWILYQYREHGAVVVRDALEAYLPYWVGYEEGNADIVDVNVFPLNITIADHIPHAVGMAWASKLKGESKAFVCHFGDGSTSEGDFHEAMNFAGVFDTPNVFVCHNNQWAISVPTERQTASPTFAQKAEAYGFEGVRVDGMDPLAMYQVTKAAAEQAKAEGENDGESGTLRPTLIEAVQYRYGAHTTADDPTAYREDDEVAEWKRWDPIDRLETFLRETGRLDDERVEEIEAEVKDHVADVVATIEELEPDPDDMFEHTYAELPDHLEAQRDELRRLREQHGDEAFLRE</sequence>
<dbReference type="InterPro" id="IPR050771">
    <property type="entry name" value="Alpha-ketoacid_DH_E1_comp"/>
</dbReference>
<organism evidence="3 4">
    <name type="scientific">Halogranum gelatinilyticum</name>
    <dbReference type="NCBI Taxonomy" id="660521"/>
    <lineage>
        <taxon>Archaea</taxon>
        <taxon>Methanobacteriati</taxon>
        <taxon>Methanobacteriota</taxon>
        <taxon>Stenosarchaea group</taxon>
        <taxon>Halobacteria</taxon>
        <taxon>Halobacteriales</taxon>
        <taxon>Haloferacaceae</taxon>
    </lineage>
</organism>
<reference evidence="4" key="1">
    <citation type="submission" date="2016-10" db="EMBL/GenBank/DDBJ databases">
        <authorList>
            <person name="Varghese N."/>
            <person name="Submissions S."/>
        </authorList>
    </citation>
    <scope>NUCLEOTIDE SEQUENCE [LARGE SCALE GENOMIC DNA]</scope>
    <source>
        <strain evidence="4">CGMCC 1.10119</strain>
    </source>
</reference>
<evidence type="ECO:0000259" key="2">
    <source>
        <dbReference type="Pfam" id="PF00676"/>
    </source>
</evidence>
<dbReference type="AlphaFoldDB" id="A0A1G9QMF4"/>
<dbReference type="SUPFAM" id="SSF52518">
    <property type="entry name" value="Thiamin diphosphate-binding fold (THDP-binding)"/>
    <property type="match status" value="1"/>
</dbReference>
<dbReference type="OrthoDB" id="25266at2157"/>
<protein>
    <submittedName>
        <fullName evidence="3">Pyruvate dehydrogenase E1 component alpha subunit</fullName>
    </submittedName>
</protein>
<dbReference type="PANTHER" id="PTHR43380">
    <property type="entry name" value="2-OXOISOVALERATE DEHYDROGENASE SUBUNIT ALPHA, MITOCHONDRIAL"/>
    <property type="match status" value="1"/>
</dbReference>
<dbReference type="Gene3D" id="3.40.50.970">
    <property type="match status" value="1"/>
</dbReference>
<keyword evidence="4" id="KW-1185">Reference proteome</keyword>
<dbReference type="RefSeq" id="WP_089694537.1">
    <property type="nucleotide sequence ID" value="NZ_FNHL01000001.1"/>
</dbReference>
<evidence type="ECO:0000313" key="3">
    <source>
        <dbReference type="EMBL" id="SDM12199.1"/>
    </source>
</evidence>
<gene>
    <name evidence="3" type="ORF">SAMN04487949_0936</name>
</gene>
<evidence type="ECO:0000256" key="1">
    <source>
        <dbReference type="ARBA" id="ARBA00023002"/>
    </source>
</evidence>
<dbReference type="InterPro" id="IPR029061">
    <property type="entry name" value="THDP-binding"/>
</dbReference>
<proteinExistence type="predicted"/>
<accession>A0A1G9QMF4</accession>
<keyword evidence="1" id="KW-0560">Oxidoreductase</keyword>
<dbReference type="PANTHER" id="PTHR43380:SF1">
    <property type="entry name" value="2-OXOISOVALERATE DEHYDROGENASE SUBUNIT ALPHA, MITOCHONDRIAL"/>
    <property type="match status" value="1"/>
</dbReference>
<dbReference type="STRING" id="660521.SAMN04487949_0936"/>
<dbReference type="Pfam" id="PF00676">
    <property type="entry name" value="E1_dh"/>
    <property type="match status" value="1"/>
</dbReference>
<dbReference type="EMBL" id="FNHL01000001">
    <property type="protein sequence ID" value="SDM12199.1"/>
    <property type="molecule type" value="Genomic_DNA"/>
</dbReference>
<dbReference type="InterPro" id="IPR017596">
    <property type="entry name" value="PdhA/BkdA"/>
</dbReference>
<dbReference type="GO" id="GO:0044272">
    <property type="term" value="P:sulfur compound biosynthetic process"/>
    <property type="evidence" value="ECO:0007669"/>
    <property type="project" value="UniProtKB-ARBA"/>
</dbReference>